<name>A0ACC2I2T2_9PLEO</name>
<comment type="caution">
    <text evidence="1">The sequence shown here is derived from an EMBL/GenBank/DDBJ whole genome shotgun (WGS) entry which is preliminary data.</text>
</comment>
<reference evidence="1" key="1">
    <citation type="submission" date="2022-11" db="EMBL/GenBank/DDBJ databases">
        <title>Genome Sequence of Boeremia exigua.</title>
        <authorList>
            <person name="Buettner E."/>
        </authorList>
    </citation>
    <scope>NUCLEOTIDE SEQUENCE</scope>
    <source>
        <strain evidence="1">CU02</strain>
    </source>
</reference>
<keyword evidence="2" id="KW-1185">Reference proteome</keyword>
<evidence type="ECO:0000313" key="2">
    <source>
        <dbReference type="Proteomes" id="UP001153331"/>
    </source>
</evidence>
<protein>
    <submittedName>
        <fullName evidence="1">Uncharacterized protein</fullName>
    </submittedName>
</protein>
<dbReference type="EMBL" id="JAPHNI010000629">
    <property type="protein sequence ID" value="KAJ8109298.1"/>
    <property type="molecule type" value="Genomic_DNA"/>
</dbReference>
<sequence>MAAPHTDFEEVIPGTRRLYDENGNNLPGDASLLKHGNIVLVPQPSESPNDPLRWSKPRKIWHSILVLYIVGLTAATSNNAGSGSDGVNQEYGISYDVFNTGAGVLFIAIGYWTLLSSPLVHLYGRRIGYLISMLVNIGGLIWYGRITNVAGVVWSQLFVGAAESVGEATVQLSLLDIWFEHQTGSVLGIYTFATAIGTYLGPLIGAHLADGLGWRWIGYVGATICGVSLVVIFFGLEETEFNRDRYLTGNGDRYLVDATRPVPEKTMEHAPVGILPDVEETASLDRNTETDDRFEKAAHPVEKHGSKEDSVSNAEDGYNRMALSYGRRKTYWDRIKIITPAPNLRGTGAKQYFNRLWHTLRVFTFPAVWYAGLQWGLQNICLTFYLTVQEDWWYNEPWNYTQTEVGNMNLPTLIGSLIGCAYGGYGSDKFMQWMIKRNKGVMEAEFRLYLMALCTIVFPTGMWLFGIGSARGWDWPVPYVGLGFIGFGYGCAGDLSLSYLADSFPDMVLEGMVGVAVINNTIAMLFTFVASYWIDSGMENCFIVLGVLSFVIMASSWPMIVYGKRTRRWARDSMPVPEPELGYFVYFQDQLSVNSWLAISDQSTLSTHPYHTALMFMQVSRPTSDPVYTQSQVVATMDATPLAMLKLLAPKVPLMLKTALWHTVGQSATSSKWDLRTELTINILRDMIGPNSEPSPISKIQRLTTKDPGIKGNVWVSKVKLGVPEEDDVRQMLFKAIEDMGTGEEQWTKPESQPLEAEWNGHRADAPDPKAPQPSDRDERQEYANLMKEVTSKVTILYFHGGAMYLLDPATYRPTTSRLAKETGGRVFNVRYRLAPSNPFPAALLDCFTAYLSLLYPPPDAPHDPVPASEIVFGGDSAGGTCCTALLQLLLHLHRASPNRVPTVSFHGKRVEIPLPAGVAMTSPWLDITRGLPSIEGLLQYDYLPPPSQTDKREFPSCAVWPATPPRADLYCEGSALCHPLVSPLAASDWAASPPLFFSLGQEMLRDEDAMLAQRAARQGVRVVWREFEAMPHCFAMLLESNPGAPVHYAEYAKFCRDVVDGKMIETNGEFIKAKTLARSEVDVRSGLTELTDEQAAEYMKKGKDRIEAKFRRGKDPASERPML</sequence>
<evidence type="ECO:0000313" key="1">
    <source>
        <dbReference type="EMBL" id="KAJ8109298.1"/>
    </source>
</evidence>
<dbReference type="Proteomes" id="UP001153331">
    <property type="component" value="Unassembled WGS sequence"/>
</dbReference>
<accession>A0ACC2I2T2</accession>
<organism evidence="1 2">
    <name type="scientific">Boeremia exigua</name>
    <dbReference type="NCBI Taxonomy" id="749465"/>
    <lineage>
        <taxon>Eukaryota</taxon>
        <taxon>Fungi</taxon>
        <taxon>Dikarya</taxon>
        <taxon>Ascomycota</taxon>
        <taxon>Pezizomycotina</taxon>
        <taxon>Dothideomycetes</taxon>
        <taxon>Pleosporomycetidae</taxon>
        <taxon>Pleosporales</taxon>
        <taxon>Pleosporineae</taxon>
        <taxon>Didymellaceae</taxon>
        <taxon>Boeremia</taxon>
    </lineage>
</organism>
<proteinExistence type="predicted"/>
<gene>
    <name evidence="1" type="ORF">OPT61_g7561</name>
</gene>